<dbReference type="CDD" id="cd02966">
    <property type="entry name" value="TlpA_like_family"/>
    <property type="match status" value="1"/>
</dbReference>
<evidence type="ECO:0000259" key="5">
    <source>
        <dbReference type="PROSITE" id="PS51352"/>
    </source>
</evidence>
<dbReference type="InterPro" id="IPR013740">
    <property type="entry name" value="Redoxin"/>
</dbReference>
<evidence type="ECO:0000256" key="1">
    <source>
        <dbReference type="ARBA" id="ARBA00004196"/>
    </source>
</evidence>
<dbReference type="InterPro" id="IPR050553">
    <property type="entry name" value="Thioredoxin_ResA/DsbE_sf"/>
</dbReference>
<proteinExistence type="predicted"/>
<protein>
    <submittedName>
        <fullName evidence="6">TlpA family protein disulfide reductase</fullName>
    </submittedName>
</protein>
<organism evidence="6 7">
    <name type="scientific">Fibrella forsythiae</name>
    <dbReference type="NCBI Taxonomy" id="2817061"/>
    <lineage>
        <taxon>Bacteria</taxon>
        <taxon>Pseudomonadati</taxon>
        <taxon>Bacteroidota</taxon>
        <taxon>Cytophagia</taxon>
        <taxon>Cytophagales</taxon>
        <taxon>Spirosomataceae</taxon>
        <taxon>Fibrella</taxon>
    </lineage>
</organism>
<evidence type="ECO:0000313" key="6">
    <source>
        <dbReference type="EMBL" id="MBO0952716.1"/>
    </source>
</evidence>
<keyword evidence="7" id="KW-1185">Reference proteome</keyword>
<evidence type="ECO:0000256" key="3">
    <source>
        <dbReference type="ARBA" id="ARBA00023157"/>
    </source>
</evidence>
<dbReference type="PROSITE" id="PS51352">
    <property type="entry name" value="THIOREDOXIN_2"/>
    <property type="match status" value="1"/>
</dbReference>
<dbReference type="PANTHER" id="PTHR42852">
    <property type="entry name" value="THIOL:DISULFIDE INTERCHANGE PROTEIN DSBE"/>
    <property type="match status" value="1"/>
</dbReference>
<evidence type="ECO:0000256" key="4">
    <source>
        <dbReference type="ARBA" id="ARBA00023284"/>
    </source>
</evidence>
<keyword evidence="3" id="KW-1015">Disulfide bond</keyword>
<gene>
    <name evidence="6" type="ORF">J2I46_29320</name>
</gene>
<feature type="domain" description="Thioredoxin" evidence="5">
    <location>
        <begin position="1"/>
        <end position="138"/>
    </location>
</feature>
<dbReference type="SUPFAM" id="SSF52833">
    <property type="entry name" value="Thioredoxin-like"/>
    <property type="match status" value="1"/>
</dbReference>
<comment type="subcellular location">
    <subcellularLocation>
        <location evidence="1">Cell envelope</location>
    </subcellularLocation>
</comment>
<accession>A0ABS3JRT1</accession>
<dbReference type="EMBL" id="JAFMYW010000013">
    <property type="protein sequence ID" value="MBO0952716.1"/>
    <property type="molecule type" value="Genomic_DNA"/>
</dbReference>
<keyword evidence="4" id="KW-0676">Redox-active center</keyword>
<comment type="caution">
    <text evidence="6">The sequence shown here is derived from an EMBL/GenBank/DDBJ whole genome shotgun (WGS) entry which is preliminary data.</text>
</comment>
<keyword evidence="2" id="KW-0201">Cytochrome c-type biogenesis</keyword>
<dbReference type="InterPro" id="IPR036249">
    <property type="entry name" value="Thioredoxin-like_sf"/>
</dbReference>
<dbReference type="Pfam" id="PF08534">
    <property type="entry name" value="Redoxin"/>
    <property type="match status" value="1"/>
</dbReference>
<dbReference type="Proteomes" id="UP000664628">
    <property type="component" value="Unassembled WGS sequence"/>
</dbReference>
<dbReference type="PANTHER" id="PTHR42852:SF6">
    <property type="entry name" value="THIOL:DISULFIDE INTERCHANGE PROTEIN DSBE"/>
    <property type="match status" value="1"/>
</dbReference>
<evidence type="ECO:0000313" key="7">
    <source>
        <dbReference type="Proteomes" id="UP000664628"/>
    </source>
</evidence>
<name>A0ABS3JRT1_9BACT</name>
<reference evidence="6 7" key="1">
    <citation type="submission" date="2021-03" db="EMBL/GenBank/DDBJ databases">
        <title>Fibrella sp. HMF5405 genome sequencing and assembly.</title>
        <authorList>
            <person name="Kang H."/>
            <person name="Kim H."/>
            <person name="Bae S."/>
            <person name="Joh K."/>
        </authorList>
    </citation>
    <scope>NUCLEOTIDE SEQUENCE [LARGE SCALE GENOMIC DNA]</scope>
    <source>
        <strain evidence="6 7">HMF5405</strain>
    </source>
</reference>
<evidence type="ECO:0000256" key="2">
    <source>
        <dbReference type="ARBA" id="ARBA00022748"/>
    </source>
</evidence>
<dbReference type="RefSeq" id="WP_207332670.1">
    <property type="nucleotide sequence ID" value="NZ_JAFMYW010000013.1"/>
</dbReference>
<sequence>MLVTPSGTVDDKPAQLTNPQKARYTLVDFWFSRCGACIDQFPTLKTLFSQYRRTDFNVVQISIDKKAEVPLWKKTIQQHALPWLQYLDESGKFTSGTLAINAFPSNFLLDQQGKIIRRDVRMDELTKFLAGNVPTSVR</sequence>
<dbReference type="Gene3D" id="3.40.30.10">
    <property type="entry name" value="Glutaredoxin"/>
    <property type="match status" value="1"/>
</dbReference>
<dbReference type="InterPro" id="IPR013766">
    <property type="entry name" value="Thioredoxin_domain"/>
</dbReference>